<proteinExistence type="predicted"/>
<feature type="compositionally biased region" description="Polar residues" evidence="1">
    <location>
        <begin position="160"/>
        <end position="176"/>
    </location>
</feature>
<dbReference type="PANTHER" id="PTHR33130:SF40">
    <property type="entry name" value="CHROMOGRANIN (DUF1639)"/>
    <property type="match status" value="1"/>
</dbReference>
<dbReference type="AlphaFoldDB" id="A0A2Z7CWK4"/>
<feature type="compositionally biased region" description="Basic residues" evidence="1">
    <location>
        <begin position="31"/>
        <end position="42"/>
    </location>
</feature>
<accession>A0A2Z7CWK4</accession>
<gene>
    <name evidence="2" type="ORF">F511_11000</name>
</gene>
<protein>
    <submittedName>
        <fullName evidence="2">Microtubule-associated protein futsch-like</fullName>
    </submittedName>
</protein>
<dbReference type="Pfam" id="PF07797">
    <property type="entry name" value="DUF1639"/>
    <property type="match status" value="1"/>
</dbReference>
<evidence type="ECO:0000313" key="2">
    <source>
        <dbReference type="EMBL" id="KZV49049.1"/>
    </source>
</evidence>
<dbReference type="OrthoDB" id="909814at2759"/>
<dbReference type="InterPro" id="IPR012438">
    <property type="entry name" value="DUF1639"/>
</dbReference>
<evidence type="ECO:0000313" key="3">
    <source>
        <dbReference type="Proteomes" id="UP000250235"/>
    </source>
</evidence>
<feature type="compositionally biased region" description="Polar residues" evidence="1">
    <location>
        <begin position="1"/>
        <end position="13"/>
    </location>
</feature>
<feature type="region of interest" description="Disordered" evidence="1">
    <location>
        <begin position="281"/>
        <end position="307"/>
    </location>
</feature>
<dbReference type="PANTHER" id="PTHR33130">
    <property type="entry name" value="PUTATIVE (DUF1639)-RELATED"/>
    <property type="match status" value="1"/>
</dbReference>
<sequence length="379" mass="41965">MASTVPAKSQPLHNFNLPHLKWNKDGQSNGHHQRRRSVKSPLRRPNPSPVSPLHQSPLRDYASAPSPHRQSPLRESASPLALESSDKLAKQSKIGGGDSSSQASEEEWMRRPLMGSDSVKKLPIRGDSVRQSSKRELASESEALGRNKGCLIEYRRSHSRNPSRVSIKNGASASNSERTEEKSGKKQKVTDGGSTTVNKSKILIKIPPKNKSEEDSALEELRELDISDDRDETRVVVEDVKTSNNNDEEAKIWNLRPRKPVNKCVNMNGDGTRVITSVLSDKNKAHSPSRKLTNRSGEIEGNIGGGGENKVNKKLSVSIALTKEEIEEDIFSMTGSKPARRPKKRAKNIQKQVDFVFPGMWLVSITPDSYKVSENCLKG</sequence>
<dbReference type="Proteomes" id="UP000250235">
    <property type="component" value="Unassembled WGS sequence"/>
</dbReference>
<feature type="region of interest" description="Disordered" evidence="1">
    <location>
        <begin position="1"/>
        <end position="216"/>
    </location>
</feature>
<organism evidence="2 3">
    <name type="scientific">Dorcoceras hygrometricum</name>
    <dbReference type="NCBI Taxonomy" id="472368"/>
    <lineage>
        <taxon>Eukaryota</taxon>
        <taxon>Viridiplantae</taxon>
        <taxon>Streptophyta</taxon>
        <taxon>Embryophyta</taxon>
        <taxon>Tracheophyta</taxon>
        <taxon>Spermatophyta</taxon>
        <taxon>Magnoliopsida</taxon>
        <taxon>eudicotyledons</taxon>
        <taxon>Gunneridae</taxon>
        <taxon>Pentapetalae</taxon>
        <taxon>asterids</taxon>
        <taxon>lamiids</taxon>
        <taxon>Lamiales</taxon>
        <taxon>Gesneriaceae</taxon>
        <taxon>Didymocarpoideae</taxon>
        <taxon>Trichosporeae</taxon>
        <taxon>Loxocarpinae</taxon>
        <taxon>Dorcoceras</taxon>
    </lineage>
</organism>
<dbReference type="EMBL" id="KQ993789">
    <property type="protein sequence ID" value="KZV49049.1"/>
    <property type="molecule type" value="Genomic_DNA"/>
</dbReference>
<evidence type="ECO:0000256" key="1">
    <source>
        <dbReference type="SAM" id="MobiDB-lite"/>
    </source>
</evidence>
<reference evidence="2 3" key="1">
    <citation type="journal article" date="2015" name="Proc. Natl. Acad. Sci. U.S.A.">
        <title>The resurrection genome of Boea hygrometrica: A blueprint for survival of dehydration.</title>
        <authorList>
            <person name="Xiao L."/>
            <person name="Yang G."/>
            <person name="Zhang L."/>
            <person name="Yang X."/>
            <person name="Zhao S."/>
            <person name="Ji Z."/>
            <person name="Zhou Q."/>
            <person name="Hu M."/>
            <person name="Wang Y."/>
            <person name="Chen M."/>
            <person name="Xu Y."/>
            <person name="Jin H."/>
            <person name="Xiao X."/>
            <person name="Hu G."/>
            <person name="Bao F."/>
            <person name="Hu Y."/>
            <person name="Wan P."/>
            <person name="Li L."/>
            <person name="Deng X."/>
            <person name="Kuang T."/>
            <person name="Xiang C."/>
            <person name="Zhu J.K."/>
            <person name="Oliver M.J."/>
            <person name="He Y."/>
        </authorList>
    </citation>
    <scope>NUCLEOTIDE SEQUENCE [LARGE SCALE GENOMIC DNA]</scope>
    <source>
        <strain evidence="3">cv. XS01</strain>
    </source>
</reference>
<name>A0A2Z7CWK4_9LAMI</name>
<keyword evidence="3" id="KW-1185">Reference proteome</keyword>